<dbReference type="GO" id="GO:0004029">
    <property type="term" value="F:aldehyde dehydrogenase (NAD+) activity"/>
    <property type="evidence" value="ECO:0007669"/>
    <property type="project" value="TreeGrafter"/>
</dbReference>
<reference evidence="3" key="2">
    <citation type="submission" date="2015-01" db="EMBL/GenBank/DDBJ databases">
        <title>Evolutionary Origins and Diversification of the Mycorrhizal Mutualists.</title>
        <authorList>
            <consortium name="DOE Joint Genome Institute"/>
            <consortium name="Mycorrhizal Genomics Consortium"/>
            <person name="Kohler A."/>
            <person name="Kuo A."/>
            <person name="Nagy L.G."/>
            <person name="Floudas D."/>
            <person name="Copeland A."/>
            <person name="Barry K.W."/>
            <person name="Cichocki N."/>
            <person name="Veneault-Fourrey C."/>
            <person name="LaButti K."/>
            <person name="Lindquist E.A."/>
            <person name="Lipzen A."/>
            <person name="Lundell T."/>
            <person name="Morin E."/>
            <person name="Murat C."/>
            <person name="Riley R."/>
            <person name="Ohm R."/>
            <person name="Sun H."/>
            <person name="Tunlid A."/>
            <person name="Henrissat B."/>
            <person name="Grigoriev I.V."/>
            <person name="Hibbett D.S."/>
            <person name="Martin F."/>
        </authorList>
    </citation>
    <scope>NUCLEOTIDE SEQUENCE [LARGE SCALE GENOMIC DNA]</scope>
    <source>
        <strain evidence="3">MAFF 305830</strain>
    </source>
</reference>
<dbReference type="AlphaFoldDB" id="A0A0C2WIV1"/>
<evidence type="ECO:0000313" key="2">
    <source>
        <dbReference type="EMBL" id="KIM26298.1"/>
    </source>
</evidence>
<dbReference type="Gene3D" id="3.40.50.720">
    <property type="entry name" value="NAD(P)-binding Rossmann-like Domain"/>
    <property type="match status" value="1"/>
</dbReference>
<dbReference type="InterPro" id="IPR036291">
    <property type="entry name" value="NAD(P)-bd_dom_sf"/>
</dbReference>
<dbReference type="Pfam" id="PF05368">
    <property type="entry name" value="NmrA"/>
    <property type="match status" value="1"/>
</dbReference>
<dbReference type="GO" id="GO:0005737">
    <property type="term" value="C:cytoplasm"/>
    <property type="evidence" value="ECO:0007669"/>
    <property type="project" value="TreeGrafter"/>
</dbReference>
<dbReference type="EMBL" id="KN824307">
    <property type="protein sequence ID" value="KIM26298.1"/>
    <property type="molecule type" value="Genomic_DNA"/>
</dbReference>
<name>A0A0C2WIV1_SERVB</name>
<feature type="domain" description="NmrA-like" evidence="1">
    <location>
        <begin position="4"/>
        <end position="74"/>
    </location>
</feature>
<keyword evidence="3" id="KW-1185">Reference proteome</keyword>
<organism evidence="2 3">
    <name type="scientific">Serendipita vermifera MAFF 305830</name>
    <dbReference type="NCBI Taxonomy" id="933852"/>
    <lineage>
        <taxon>Eukaryota</taxon>
        <taxon>Fungi</taxon>
        <taxon>Dikarya</taxon>
        <taxon>Basidiomycota</taxon>
        <taxon>Agaricomycotina</taxon>
        <taxon>Agaricomycetes</taxon>
        <taxon>Sebacinales</taxon>
        <taxon>Serendipitaceae</taxon>
        <taxon>Serendipita</taxon>
    </lineage>
</organism>
<dbReference type="STRING" id="933852.A0A0C2WIV1"/>
<protein>
    <recommendedName>
        <fullName evidence="1">NmrA-like domain-containing protein</fullName>
    </recommendedName>
</protein>
<gene>
    <name evidence="2" type="ORF">M408DRAFT_194904</name>
</gene>
<sequence length="285" mass="30916">MLSILVLGATGYIGGALVSRMKQDIPELQITALVRNAEHAKALEEIGITVELGDADDLGKVVDLVSKADVTINAALSGSIPLAQAILTGQRIHSDTGRRSVLLHLSRTAHSLHHEEPRFLQLQTTVYDDENLEWLAMLVDENSNSALVDRQIMEGSQSCPIFAFIIAPTTVFGNVQRSIPRLSHGLLDLVNCAITERYVVFPGGGGNAGNGIHLQSLVSLLMDVFQLAISSAPWPPEHTQFLFASGCAFFWNQVAEIVGRVLHSRGLLNSAQIYSCSPNLYPQLK</sequence>
<evidence type="ECO:0000313" key="3">
    <source>
        <dbReference type="Proteomes" id="UP000054097"/>
    </source>
</evidence>
<dbReference type="InterPro" id="IPR008030">
    <property type="entry name" value="NmrA-like"/>
</dbReference>
<proteinExistence type="predicted"/>
<dbReference type="InterPro" id="IPR051783">
    <property type="entry name" value="NAD(P)-dependent_oxidoreduct"/>
</dbReference>
<accession>A0A0C2WIV1</accession>
<dbReference type="PANTHER" id="PTHR48079:SF6">
    <property type="entry name" value="NAD(P)-BINDING DOMAIN-CONTAINING PROTEIN-RELATED"/>
    <property type="match status" value="1"/>
</dbReference>
<dbReference type="PANTHER" id="PTHR48079">
    <property type="entry name" value="PROTEIN YEEZ"/>
    <property type="match status" value="1"/>
</dbReference>
<evidence type="ECO:0000259" key="1">
    <source>
        <dbReference type="Pfam" id="PF05368"/>
    </source>
</evidence>
<dbReference type="HOGENOM" id="CLU_847631_0_0_1"/>
<reference evidence="2 3" key="1">
    <citation type="submission" date="2014-04" db="EMBL/GenBank/DDBJ databases">
        <authorList>
            <consortium name="DOE Joint Genome Institute"/>
            <person name="Kuo A."/>
            <person name="Zuccaro A."/>
            <person name="Kohler A."/>
            <person name="Nagy L.G."/>
            <person name="Floudas D."/>
            <person name="Copeland A."/>
            <person name="Barry K.W."/>
            <person name="Cichocki N."/>
            <person name="Veneault-Fourrey C."/>
            <person name="LaButti K."/>
            <person name="Lindquist E.A."/>
            <person name="Lipzen A."/>
            <person name="Lundell T."/>
            <person name="Morin E."/>
            <person name="Murat C."/>
            <person name="Sun H."/>
            <person name="Tunlid A."/>
            <person name="Henrissat B."/>
            <person name="Grigoriev I.V."/>
            <person name="Hibbett D.S."/>
            <person name="Martin F."/>
            <person name="Nordberg H.P."/>
            <person name="Cantor M.N."/>
            <person name="Hua S.X."/>
        </authorList>
    </citation>
    <scope>NUCLEOTIDE SEQUENCE [LARGE SCALE GENOMIC DNA]</scope>
    <source>
        <strain evidence="2 3">MAFF 305830</strain>
    </source>
</reference>
<dbReference type="OrthoDB" id="10262413at2759"/>
<dbReference type="Proteomes" id="UP000054097">
    <property type="component" value="Unassembled WGS sequence"/>
</dbReference>
<dbReference type="SUPFAM" id="SSF51735">
    <property type="entry name" value="NAD(P)-binding Rossmann-fold domains"/>
    <property type="match status" value="1"/>
</dbReference>